<feature type="compositionally biased region" description="Polar residues" evidence="7">
    <location>
        <begin position="51"/>
        <end position="66"/>
    </location>
</feature>
<dbReference type="AlphaFoldDB" id="A0AAD1WMI2"/>
<dbReference type="PANTHER" id="PTHR11829">
    <property type="entry name" value="FORKHEAD BOX PROTEIN"/>
    <property type="match status" value="1"/>
</dbReference>
<reference evidence="9" key="1">
    <citation type="submission" date="2022-03" db="EMBL/GenBank/DDBJ databases">
        <authorList>
            <person name="Alioto T."/>
            <person name="Alioto T."/>
            <person name="Gomez Garrido J."/>
        </authorList>
    </citation>
    <scope>NUCLEOTIDE SEQUENCE</scope>
</reference>
<name>A0AAD1WMI2_PELCU</name>
<evidence type="ECO:0000313" key="10">
    <source>
        <dbReference type="Proteomes" id="UP001295444"/>
    </source>
</evidence>
<dbReference type="GO" id="GO:0000978">
    <property type="term" value="F:RNA polymerase II cis-regulatory region sequence-specific DNA binding"/>
    <property type="evidence" value="ECO:0007669"/>
    <property type="project" value="TreeGrafter"/>
</dbReference>
<dbReference type="EMBL" id="OW240920">
    <property type="protein sequence ID" value="CAH2314692.1"/>
    <property type="molecule type" value="Genomic_DNA"/>
</dbReference>
<dbReference type="PANTHER" id="PTHR11829:SF380">
    <property type="entry name" value="PROTEIN FORK HEAD"/>
    <property type="match status" value="1"/>
</dbReference>
<dbReference type="InterPro" id="IPR030456">
    <property type="entry name" value="TF_fork_head_CS_2"/>
</dbReference>
<evidence type="ECO:0000256" key="6">
    <source>
        <dbReference type="PROSITE-ProRule" id="PRU00089"/>
    </source>
</evidence>
<dbReference type="CDD" id="cd20040">
    <property type="entry name" value="FH_FOXA3"/>
    <property type="match status" value="1"/>
</dbReference>
<feature type="DNA-binding region" description="Fork-head" evidence="6">
    <location>
        <begin position="90"/>
        <end position="184"/>
    </location>
</feature>
<dbReference type="PRINTS" id="PR00053">
    <property type="entry name" value="FORKHEAD"/>
</dbReference>
<organism evidence="9 10">
    <name type="scientific">Pelobates cultripes</name>
    <name type="common">Western spadefoot toad</name>
    <dbReference type="NCBI Taxonomy" id="61616"/>
    <lineage>
        <taxon>Eukaryota</taxon>
        <taxon>Metazoa</taxon>
        <taxon>Chordata</taxon>
        <taxon>Craniata</taxon>
        <taxon>Vertebrata</taxon>
        <taxon>Euteleostomi</taxon>
        <taxon>Amphibia</taxon>
        <taxon>Batrachia</taxon>
        <taxon>Anura</taxon>
        <taxon>Pelobatoidea</taxon>
        <taxon>Pelobatidae</taxon>
        <taxon>Pelobates</taxon>
    </lineage>
</organism>
<evidence type="ECO:0000256" key="3">
    <source>
        <dbReference type="ARBA" id="ARBA00023125"/>
    </source>
</evidence>
<sequence>MRMEGQEMPEWTSYCAEPVEVYPTGTAMGSLAPLNSYMTLNTVGLPPPGSYQDSSSSTGNQGSGYQAYTCPSRPREGMKSYDRRTVGHSKPPYSYISLITMAIKQAPSKMLTLNEIYQWIMDLFPYYRQNQQRWQNSIRHSLSFNDCFVRVSRSPDRPGKGSFWAMHPNSGDMFENGCYLRRQKRFKLAAQEKTATRTAKETEGNKNPEKERREGEKQELGACQASFMEDREGGRGMGGHFMGLDVDELVRDTRYDFSHPFSISSLMGVGEQDAMAYRIPETSGSAFLRKRPVSKIDSQCSDITGGTYDGSDFQLWLAGEMNFRRHMVGKVQVLNRLSDKQTGEVCTLFFTGSW</sequence>
<dbReference type="InterPro" id="IPR036388">
    <property type="entry name" value="WH-like_DNA-bd_sf"/>
</dbReference>
<keyword evidence="2" id="KW-0805">Transcription regulation</keyword>
<dbReference type="InterPro" id="IPR047366">
    <property type="entry name" value="FH_FOXA3"/>
</dbReference>
<dbReference type="Gene3D" id="1.10.10.10">
    <property type="entry name" value="Winged helix-like DNA-binding domain superfamily/Winged helix DNA-binding domain"/>
    <property type="match status" value="1"/>
</dbReference>
<dbReference type="GO" id="GO:0030154">
    <property type="term" value="P:cell differentiation"/>
    <property type="evidence" value="ECO:0007669"/>
    <property type="project" value="TreeGrafter"/>
</dbReference>
<dbReference type="InterPro" id="IPR018122">
    <property type="entry name" value="TF_fork_head_CS_1"/>
</dbReference>
<dbReference type="FunFam" id="1.10.10.10:FF:000042">
    <property type="entry name" value="hepatocyte nuclear factor 3-beta"/>
    <property type="match status" value="1"/>
</dbReference>
<dbReference type="GO" id="GO:0001707">
    <property type="term" value="P:mesoderm formation"/>
    <property type="evidence" value="ECO:0007669"/>
    <property type="project" value="UniProtKB-ARBA"/>
</dbReference>
<dbReference type="InterPro" id="IPR036390">
    <property type="entry name" value="WH_DNA-bd_sf"/>
</dbReference>
<feature type="compositionally biased region" description="Basic and acidic residues" evidence="7">
    <location>
        <begin position="73"/>
        <end position="84"/>
    </location>
</feature>
<evidence type="ECO:0000256" key="5">
    <source>
        <dbReference type="ARBA" id="ARBA00023242"/>
    </source>
</evidence>
<dbReference type="GO" id="GO:0000981">
    <property type="term" value="F:DNA-binding transcription factor activity, RNA polymerase II-specific"/>
    <property type="evidence" value="ECO:0007669"/>
    <property type="project" value="TreeGrafter"/>
</dbReference>
<dbReference type="PROSITE" id="PS00657">
    <property type="entry name" value="FORK_HEAD_1"/>
    <property type="match status" value="1"/>
</dbReference>
<dbReference type="SUPFAM" id="SSF46785">
    <property type="entry name" value="Winged helix' DNA-binding domain"/>
    <property type="match status" value="1"/>
</dbReference>
<gene>
    <name evidence="9" type="ORF">PECUL_23A026959</name>
</gene>
<keyword evidence="10" id="KW-1185">Reference proteome</keyword>
<feature type="domain" description="Fork-head" evidence="8">
    <location>
        <begin position="90"/>
        <end position="184"/>
    </location>
</feature>
<feature type="compositionally biased region" description="Basic and acidic residues" evidence="7">
    <location>
        <begin position="194"/>
        <end position="219"/>
    </location>
</feature>
<accession>A0AAD1WMI2</accession>
<protein>
    <submittedName>
        <fullName evidence="9">Hepatocyte nuclear factor 3-gamma</fullName>
    </submittedName>
</protein>
<dbReference type="InterPro" id="IPR050211">
    <property type="entry name" value="FOX_domain-containing"/>
</dbReference>
<dbReference type="PROSITE" id="PS50039">
    <property type="entry name" value="FORK_HEAD_3"/>
    <property type="match status" value="1"/>
</dbReference>
<dbReference type="Pfam" id="PF00250">
    <property type="entry name" value="Forkhead"/>
    <property type="match status" value="1"/>
</dbReference>
<feature type="region of interest" description="Disordered" evidence="7">
    <location>
        <begin position="48"/>
        <end position="84"/>
    </location>
</feature>
<dbReference type="SMART" id="SM00339">
    <property type="entry name" value="FH"/>
    <property type="match status" value="1"/>
</dbReference>
<dbReference type="PROSITE" id="PS00658">
    <property type="entry name" value="FORK_HEAD_2"/>
    <property type="match status" value="1"/>
</dbReference>
<proteinExistence type="predicted"/>
<dbReference type="InterPro" id="IPR001766">
    <property type="entry name" value="Fork_head_dom"/>
</dbReference>
<evidence type="ECO:0000256" key="7">
    <source>
        <dbReference type="SAM" id="MobiDB-lite"/>
    </source>
</evidence>
<evidence type="ECO:0000313" key="9">
    <source>
        <dbReference type="EMBL" id="CAH2314692.1"/>
    </source>
</evidence>
<comment type="subcellular location">
    <subcellularLocation>
        <location evidence="1 6">Nucleus</location>
    </subcellularLocation>
</comment>
<keyword evidence="4" id="KW-0804">Transcription</keyword>
<evidence type="ECO:0000259" key="8">
    <source>
        <dbReference type="PROSITE" id="PS50039"/>
    </source>
</evidence>
<dbReference type="GO" id="GO:0005634">
    <property type="term" value="C:nucleus"/>
    <property type="evidence" value="ECO:0007669"/>
    <property type="project" value="UniProtKB-SubCell"/>
</dbReference>
<dbReference type="Proteomes" id="UP001295444">
    <property type="component" value="Chromosome 09"/>
</dbReference>
<evidence type="ECO:0000256" key="4">
    <source>
        <dbReference type="ARBA" id="ARBA00023163"/>
    </source>
</evidence>
<feature type="region of interest" description="Disordered" evidence="7">
    <location>
        <begin position="192"/>
        <end position="219"/>
    </location>
</feature>
<keyword evidence="5 6" id="KW-0539">Nucleus</keyword>
<keyword evidence="3 6" id="KW-0238">DNA-binding</keyword>
<evidence type="ECO:0000256" key="2">
    <source>
        <dbReference type="ARBA" id="ARBA00023015"/>
    </source>
</evidence>
<evidence type="ECO:0000256" key="1">
    <source>
        <dbReference type="ARBA" id="ARBA00004123"/>
    </source>
</evidence>